<dbReference type="InterPro" id="IPR013087">
    <property type="entry name" value="Znf_C2H2_type"/>
</dbReference>
<evidence type="ECO:0000256" key="3">
    <source>
        <dbReference type="ARBA" id="ARBA00022723"/>
    </source>
</evidence>
<feature type="region of interest" description="Disordered" evidence="13">
    <location>
        <begin position="43"/>
        <end position="68"/>
    </location>
</feature>
<keyword evidence="9" id="KW-0238">DNA-binding</keyword>
<dbReference type="AlphaFoldDB" id="A0AAN8JYF1"/>
<dbReference type="SMART" id="SM00355">
    <property type="entry name" value="ZnF_C2H2"/>
    <property type="match status" value="5"/>
</dbReference>
<dbReference type="Pfam" id="PF00096">
    <property type="entry name" value="zf-C2H2"/>
    <property type="match status" value="2"/>
</dbReference>
<evidence type="ECO:0000256" key="13">
    <source>
        <dbReference type="SAM" id="MobiDB-lite"/>
    </source>
</evidence>
<keyword evidence="3" id="KW-0479">Metal-binding</keyword>
<keyword evidence="16" id="KW-1185">Reference proteome</keyword>
<dbReference type="Pfam" id="PF23611">
    <property type="entry name" value="zf-C2H2_16"/>
    <property type="match status" value="1"/>
</dbReference>
<dbReference type="InterPro" id="IPR036236">
    <property type="entry name" value="Znf_C2H2_sf"/>
</dbReference>
<evidence type="ECO:0000256" key="7">
    <source>
        <dbReference type="ARBA" id="ARBA00022843"/>
    </source>
</evidence>
<feature type="region of interest" description="Disordered" evidence="13">
    <location>
        <begin position="231"/>
        <end position="251"/>
    </location>
</feature>
<keyword evidence="7" id="KW-0832">Ubl conjugation</keyword>
<feature type="compositionally biased region" description="Basic and acidic residues" evidence="13">
    <location>
        <begin position="231"/>
        <end position="242"/>
    </location>
</feature>
<evidence type="ECO:0000256" key="12">
    <source>
        <dbReference type="PROSITE-ProRule" id="PRU00042"/>
    </source>
</evidence>
<protein>
    <recommendedName>
        <fullName evidence="14">C2H2-type domain-containing protein</fullName>
    </recommendedName>
</protein>
<dbReference type="GO" id="GO:0000978">
    <property type="term" value="F:RNA polymerase II cis-regulatory region sequence-specific DNA binding"/>
    <property type="evidence" value="ECO:0007669"/>
    <property type="project" value="TreeGrafter"/>
</dbReference>
<evidence type="ECO:0000256" key="10">
    <source>
        <dbReference type="ARBA" id="ARBA00023163"/>
    </source>
</evidence>
<dbReference type="Proteomes" id="UP001347796">
    <property type="component" value="Unassembled WGS sequence"/>
</dbReference>
<evidence type="ECO:0000313" key="16">
    <source>
        <dbReference type="Proteomes" id="UP001347796"/>
    </source>
</evidence>
<keyword evidence="5 12" id="KW-0863">Zinc-finger</keyword>
<evidence type="ECO:0000256" key="11">
    <source>
        <dbReference type="ARBA" id="ARBA00023242"/>
    </source>
</evidence>
<feature type="compositionally biased region" description="Polar residues" evidence="13">
    <location>
        <begin position="45"/>
        <end position="58"/>
    </location>
</feature>
<dbReference type="InterPro" id="IPR051497">
    <property type="entry name" value="Dev/Hematopoietic_TF"/>
</dbReference>
<comment type="caution">
    <text evidence="15">The sequence shown here is derived from an EMBL/GenBank/DDBJ whole genome shotgun (WGS) entry which is preliminary data.</text>
</comment>
<evidence type="ECO:0000256" key="6">
    <source>
        <dbReference type="ARBA" id="ARBA00022833"/>
    </source>
</evidence>
<reference evidence="15 16" key="1">
    <citation type="submission" date="2024-01" db="EMBL/GenBank/DDBJ databases">
        <title>The genome of the rayed Mediterranean limpet Patella caerulea (Linnaeus, 1758).</title>
        <authorList>
            <person name="Anh-Thu Weber A."/>
            <person name="Halstead-Nussloch G."/>
        </authorList>
    </citation>
    <scope>NUCLEOTIDE SEQUENCE [LARGE SCALE GENOMIC DNA]</scope>
    <source>
        <strain evidence="15">AATW-2023a</strain>
        <tissue evidence="15">Whole specimen</tissue>
    </source>
</reference>
<dbReference type="GO" id="GO:0006357">
    <property type="term" value="P:regulation of transcription by RNA polymerase II"/>
    <property type="evidence" value="ECO:0007669"/>
    <property type="project" value="TreeGrafter"/>
</dbReference>
<feature type="region of interest" description="Disordered" evidence="13">
    <location>
        <begin position="359"/>
        <end position="427"/>
    </location>
</feature>
<evidence type="ECO:0000256" key="2">
    <source>
        <dbReference type="ARBA" id="ARBA00022499"/>
    </source>
</evidence>
<feature type="compositionally biased region" description="Polar residues" evidence="13">
    <location>
        <begin position="359"/>
        <end position="393"/>
    </location>
</feature>
<keyword evidence="11" id="KW-0539">Nucleus</keyword>
<evidence type="ECO:0000256" key="4">
    <source>
        <dbReference type="ARBA" id="ARBA00022737"/>
    </source>
</evidence>
<feature type="compositionally biased region" description="Acidic residues" evidence="13">
    <location>
        <begin position="293"/>
        <end position="308"/>
    </location>
</feature>
<evidence type="ECO:0000313" key="15">
    <source>
        <dbReference type="EMBL" id="KAK6185470.1"/>
    </source>
</evidence>
<dbReference type="SUPFAM" id="SSF57667">
    <property type="entry name" value="beta-beta-alpha zinc fingers"/>
    <property type="match status" value="2"/>
</dbReference>
<organism evidence="15 16">
    <name type="scientific">Patella caerulea</name>
    <name type="common">Rayed Mediterranean limpet</name>
    <dbReference type="NCBI Taxonomy" id="87958"/>
    <lineage>
        <taxon>Eukaryota</taxon>
        <taxon>Metazoa</taxon>
        <taxon>Spiralia</taxon>
        <taxon>Lophotrochozoa</taxon>
        <taxon>Mollusca</taxon>
        <taxon>Gastropoda</taxon>
        <taxon>Patellogastropoda</taxon>
        <taxon>Patelloidea</taxon>
        <taxon>Patellidae</taxon>
        <taxon>Patella</taxon>
    </lineage>
</organism>
<feature type="domain" description="C2H2-type" evidence="14">
    <location>
        <begin position="490"/>
        <end position="518"/>
    </location>
</feature>
<feature type="domain" description="C2H2-type" evidence="14">
    <location>
        <begin position="462"/>
        <end position="489"/>
    </location>
</feature>
<dbReference type="FunFam" id="3.30.160.60:FF:000325">
    <property type="entry name" value="ZFP90 zinc finger protein"/>
    <property type="match status" value="1"/>
</dbReference>
<dbReference type="PANTHER" id="PTHR45993">
    <property type="entry name" value="B-CELL LYMPHOMA/LEUKEMIA 11"/>
    <property type="match status" value="1"/>
</dbReference>
<dbReference type="InterPro" id="IPR056438">
    <property type="entry name" value="Znf-C2H2_CTCF"/>
</dbReference>
<comment type="subcellular location">
    <subcellularLocation>
        <location evidence="1">Nucleus</location>
    </subcellularLocation>
</comment>
<dbReference type="FunFam" id="3.30.160.60:FF:000604">
    <property type="entry name" value="Histone H4 transcription factor-like Protein"/>
    <property type="match status" value="1"/>
</dbReference>
<gene>
    <name evidence="15" type="ORF">SNE40_007695</name>
</gene>
<evidence type="ECO:0000256" key="9">
    <source>
        <dbReference type="ARBA" id="ARBA00023125"/>
    </source>
</evidence>
<evidence type="ECO:0000256" key="8">
    <source>
        <dbReference type="ARBA" id="ARBA00023015"/>
    </source>
</evidence>
<keyword evidence="2" id="KW-1017">Isopeptide bond</keyword>
<dbReference type="PROSITE" id="PS00028">
    <property type="entry name" value="ZINC_FINGER_C2H2_1"/>
    <property type="match status" value="3"/>
</dbReference>
<keyword evidence="8" id="KW-0805">Transcription regulation</keyword>
<evidence type="ECO:0000256" key="5">
    <source>
        <dbReference type="ARBA" id="ARBA00022771"/>
    </source>
</evidence>
<feature type="region of interest" description="Disordered" evidence="13">
    <location>
        <begin position="263"/>
        <end position="312"/>
    </location>
</feature>
<dbReference type="PROSITE" id="PS50157">
    <property type="entry name" value="ZINC_FINGER_C2H2_2"/>
    <property type="match status" value="4"/>
</dbReference>
<dbReference type="Gene3D" id="3.30.160.60">
    <property type="entry name" value="Classic Zinc Finger"/>
    <property type="match status" value="4"/>
</dbReference>
<dbReference type="Pfam" id="PF25491">
    <property type="entry name" value="CCHC_BCL-11A"/>
    <property type="match status" value="1"/>
</dbReference>
<dbReference type="GO" id="GO:0005634">
    <property type="term" value="C:nucleus"/>
    <property type="evidence" value="ECO:0007669"/>
    <property type="project" value="UniProtKB-SubCell"/>
</dbReference>
<accession>A0AAN8JYF1</accession>
<sequence>MPGYSDNRIDSQKLADYLTCGQCAQEFPLKNITNFIQHKTDNCEKNSNQPSNGRQSTKNDNTSNEDESSNLSCSSCHQSFVTARGLLHHVQFSHNLNIFISRDEVTDTGLHDSNNDNIMIEKESLNEDDEEDDNMCTNDSSQGEVCEPSCCEGRLTSMTDRKRSCQANRYRAGSSQQMTRCSKMSASRGTTICCNSQECCVTIIPGTHEEPRKCCNSIVPKKRKLHMVKHMDQGEDSNKSNPDEDETSYDNKSSMIYIDVGSREGQFHNTSSRERTQTYSPDTSPSGTKVQISDDDNEDSNPSDDDNSTDGRRSVIIETGKSFSIPITVTSGQIVETSSLNSHTIRVYKPLNLSCNTGNRGNSDVSNMQHNSTANLQPSTSQQSSGIPASSTFVPVGDSESVWMSSTGDIGQDEEDDGEKDNAKKRRYPTSRPYKCEKCDEAFNQRIHLKKHMSKHTGVKPFKCEQCDYSTVERSHLKVHIRIHTGEKPFKCTHCEYATAQNSTLKIHLKRRHGGKMFQCDACSKMFTQESMLNNHQVEHQRDQNLSHLPLPSSDLDLLDVSSNVVPASSNSSSTIPAISNILIPPIVNQDLPTLPINQILSLQQSFTSVNTNQTITNTNQTLANSISLPSLNLTKSS</sequence>
<dbReference type="InterPro" id="IPR057448">
    <property type="entry name" value="BCL-11A_Znf_CCHC"/>
</dbReference>
<feature type="compositionally biased region" description="Basic and acidic residues" evidence="13">
    <location>
        <begin position="263"/>
        <end position="276"/>
    </location>
</feature>
<proteinExistence type="predicted"/>
<feature type="domain" description="C2H2-type" evidence="14">
    <location>
        <begin position="518"/>
        <end position="545"/>
    </location>
</feature>
<feature type="compositionally biased region" description="Polar residues" evidence="13">
    <location>
        <begin position="277"/>
        <end position="291"/>
    </location>
</feature>
<keyword evidence="4" id="KW-0677">Repeat</keyword>
<dbReference type="EMBL" id="JAZGQO010000006">
    <property type="protein sequence ID" value="KAK6185470.1"/>
    <property type="molecule type" value="Genomic_DNA"/>
</dbReference>
<evidence type="ECO:0000256" key="1">
    <source>
        <dbReference type="ARBA" id="ARBA00004123"/>
    </source>
</evidence>
<keyword evidence="6" id="KW-0862">Zinc</keyword>
<dbReference type="PANTHER" id="PTHR45993:SF10">
    <property type="entry name" value="ZINC FINGER PROTEIN 208 ISOFORM X1-RELATED"/>
    <property type="match status" value="1"/>
</dbReference>
<dbReference type="FunFam" id="3.30.160.60:FF:001290">
    <property type="entry name" value="Zinc finger 45-like"/>
    <property type="match status" value="1"/>
</dbReference>
<dbReference type="GO" id="GO:0003700">
    <property type="term" value="F:DNA-binding transcription factor activity"/>
    <property type="evidence" value="ECO:0007669"/>
    <property type="project" value="TreeGrafter"/>
</dbReference>
<keyword evidence="10" id="KW-0804">Transcription</keyword>
<dbReference type="GO" id="GO:0008270">
    <property type="term" value="F:zinc ion binding"/>
    <property type="evidence" value="ECO:0007669"/>
    <property type="project" value="UniProtKB-KW"/>
</dbReference>
<name>A0AAN8JYF1_PATCE</name>
<evidence type="ECO:0000259" key="14">
    <source>
        <dbReference type="PROSITE" id="PS50157"/>
    </source>
</evidence>
<feature type="domain" description="C2H2-type" evidence="14">
    <location>
        <begin position="434"/>
        <end position="461"/>
    </location>
</feature>